<keyword evidence="7" id="KW-0677">Repeat</keyword>
<dbReference type="InterPro" id="IPR018108">
    <property type="entry name" value="MCP_transmembrane"/>
</dbReference>
<evidence type="ECO:0000313" key="17">
    <source>
        <dbReference type="Proteomes" id="UP000188533"/>
    </source>
</evidence>
<reference evidence="16 17" key="2">
    <citation type="submission" date="2017-02" db="EMBL/GenBank/DDBJ databases">
        <title>A genome survey and senescence transcriptome analysis in Lentinula edodes.</title>
        <authorList>
            <person name="Sakamoto Y."/>
            <person name="Nakade K."/>
            <person name="Sato S."/>
            <person name="Yoshida Y."/>
            <person name="Miyazaki K."/>
            <person name="Natsume S."/>
            <person name="Konno N."/>
        </authorList>
    </citation>
    <scope>NUCLEOTIDE SEQUENCE [LARGE SCALE GENOMIC DNA]</scope>
    <source>
        <strain evidence="16 17">NBRC 111202</strain>
    </source>
</reference>
<name>A0A1Q3DYW5_LENED</name>
<keyword evidence="8" id="KW-0378">Hydrolase</keyword>
<dbReference type="EMBL" id="BDGU01000028">
    <property type="protein sequence ID" value="GAW00207.1"/>
    <property type="molecule type" value="Genomic_DNA"/>
</dbReference>
<evidence type="ECO:0000256" key="3">
    <source>
        <dbReference type="ARBA" id="ARBA00009199"/>
    </source>
</evidence>
<dbReference type="AlphaFoldDB" id="A0A1Q3DYW5"/>
<dbReference type="PRINTS" id="PR00926">
    <property type="entry name" value="MITOCARRIER"/>
</dbReference>
<dbReference type="Gene3D" id="1.50.40.10">
    <property type="entry name" value="Mitochondrial carrier domain"/>
    <property type="match status" value="1"/>
</dbReference>
<feature type="repeat" description="Solcar" evidence="12">
    <location>
        <begin position="10"/>
        <end position="98"/>
    </location>
</feature>
<evidence type="ECO:0000256" key="13">
    <source>
        <dbReference type="SAM" id="MobiDB-lite"/>
    </source>
</evidence>
<keyword evidence="6 12" id="KW-0812">Transmembrane</keyword>
<dbReference type="InterPro" id="IPR002067">
    <property type="entry name" value="MCP"/>
</dbReference>
<comment type="catalytic activity">
    <reaction evidence="1">
        <text>a monocarboxylic acid amide + H2O = a monocarboxylate + NH4(+)</text>
        <dbReference type="Rhea" id="RHEA:12020"/>
        <dbReference type="ChEBI" id="CHEBI:15377"/>
        <dbReference type="ChEBI" id="CHEBI:28938"/>
        <dbReference type="ChEBI" id="CHEBI:35757"/>
        <dbReference type="ChEBI" id="CHEBI:83628"/>
        <dbReference type="EC" id="3.5.1.4"/>
    </reaction>
</comment>
<feature type="repeat" description="Solcar" evidence="12">
    <location>
        <begin position="116"/>
        <end position="220"/>
    </location>
</feature>
<keyword evidence="11 12" id="KW-0472">Membrane</keyword>
<evidence type="ECO:0000256" key="6">
    <source>
        <dbReference type="ARBA" id="ARBA00022692"/>
    </source>
</evidence>
<gene>
    <name evidence="16" type="ORF">LENED_001708</name>
</gene>
<protein>
    <recommendedName>
        <fullName evidence="4">amidase</fullName>
        <ecNumber evidence="4">3.5.1.4</ecNumber>
    </recommendedName>
</protein>
<feature type="transmembrane region" description="Helical" evidence="14">
    <location>
        <begin position="113"/>
        <end position="135"/>
    </location>
</feature>
<keyword evidence="9 14" id="KW-1133">Transmembrane helix</keyword>
<dbReference type="PANTHER" id="PTHR46072:SF11">
    <property type="entry name" value="AMIDASE-RELATED"/>
    <property type="match status" value="1"/>
</dbReference>
<dbReference type="SUPFAM" id="SSF103506">
    <property type="entry name" value="Mitochondrial carrier"/>
    <property type="match status" value="1"/>
</dbReference>
<dbReference type="PROSITE" id="PS51257">
    <property type="entry name" value="PROKAR_LIPOPROTEIN"/>
    <property type="match status" value="1"/>
</dbReference>
<keyword evidence="5" id="KW-0813">Transport</keyword>
<evidence type="ECO:0000256" key="9">
    <source>
        <dbReference type="ARBA" id="ARBA00022989"/>
    </source>
</evidence>
<evidence type="ECO:0000256" key="7">
    <source>
        <dbReference type="ARBA" id="ARBA00022737"/>
    </source>
</evidence>
<evidence type="ECO:0000256" key="1">
    <source>
        <dbReference type="ARBA" id="ARBA00001311"/>
    </source>
</evidence>
<accession>A0A1Q3DYW5</accession>
<evidence type="ECO:0000256" key="8">
    <source>
        <dbReference type="ARBA" id="ARBA00022801"/>
    </source>
</evidence>
<dbReference type="SUPFAM" id="SSF75304">
    <property type="entry name" value="Amidase signature (AS) enzymes"/>
    <property type="match status" value="1"/>
</dbReference>
<dbReference type="Pfam" id="PF01425">
    <property type="entry name" value="Amidase"/>
    <property type="match status" value="1"/>
</dbReference>
<dbReference type="Pfam" id="PF00153">
    <property type="entry name" value="Mito_carr"/>
    <property type="match status" value="3"/>
</dbReference>
<comment type="caution">
    <text evidence="16">The sequence shown here is derived from an EMBL/GenBank/DDBJ whole genome shotgun (WGS) entry which is preliminary data.</text>
</comment>
<comment type="subcellular location">
    <subcellularLocation>
        <location evidence="2">Mitochondrion membrane</location>
        <topology evidence="2">Multi-pass membrane protein</topology>
    </subcellularLocation>
</comment>
<feature type="domain" description="Amidase" evidence="15">
    <location>
        <begin position="398"/>
        <end position="697"/>
    </location>
</feature>
<evidence type="ECO:0000313" key="16">
    <source>
        <dbReference type="EMBL" id="GAW00207.1"/>
    </source>
</evidence>
<evidence type="ECO:0000256" key="4">
    <source>
        <dbReference type="ARBA" id="ARBA00012922"/>
    </source>
</evidence>
<comment type="similarity">
    <text evidence="3">Belongs to the amidase family.</text>
</comment>
<evidence type="ECO:0000256" key="5">
    <source>
        <dbReference type="ARBA" id="ARBA00022448"/>
    </source>
</evidence>
<feature type="transmembrane region" description="Helical" evidence="14">
    <location>
        <begin position="68"/>
        <end position="92"/>
    </location>
</feature>
<evidence type="ECO:0000256" key="11">
    <source>
        <dbReference type="ARBA" id="ARBA00023136"/>
    </source>
</evidence>
<dbReference type="STRING" id="5353.A0A1Q3DYW5"/>
<keyword evidence="17" id="KW-1185">Reference proteome</keyword>
<evidence type="ECO:0000256" key="14">
    <source>
        <dbReference type="SAM" id="Phobius"/>
    </source>
</evidence>
<dbReference type="GO" id="GO:0004040">
    <property type="term" value="F:amidase activity"/>
    <property type="evidence" value="ECO:0007669"/>
    <property type="project" value="UniProtKB-EC"/>
</dbReference>
<dbReference type="PANTHER" id="PTHR46072">
    <property type="entry name" value="AMIDASE-RELATED-RELATED"/>
    <property type="match status" value="1"/>
</dbReference>
<dbReference type="Proteomes" id="UP000188533">
    <property type="component" value="Unassembled WGS sequence"/>
</dbReference>
<evidence type="ECO:0000259" key="15">
    <source>
        <dbReference type="Pfam" id="PF01425"/>
    </source>
</evidence>
<keyword evidence="10" id="KW-0496">Mitochondrion</keyword>
<sequence>MSSKAKPQTLTPLAAALAGALGACFSTAVVYPLDVAKTRIQALPKSKGKDDSSMFALIIRIFRKEGLLALYSGFGATMLNTFSMQYAYFFFYSFVRNSYISRITRKLPKGSKAPALSTAAELLLGAAAGALAQIFTIPVSVIATRQQVGRVTKPSSITLPSNASEVSELNAQSDDSFMAVAREIVEEEGVAGLWLGIKPGLVLTVNPAITYGMYERVKSLLLLAKAKGGSSDKMTAWQSFVVGSLSKTLATIVTYPYIMAKVRIQARSADIHDDDPKDIPPPHTYHHSRSKHPGALDVLGKVFKREGFFGWYQGMEAQIVKAVLSQALLFMSKEQFEKWTLAFIVLTKAKAVIEAKRAERDRLIASAPELSVRHNQFLKAGAHEIVSRIEKGDWTAREVVEAYISQAAKAHIATNCLTEVLFQQALKLAEELDAEFAVTKKLRGPLHGVPFSAKDQFNIAGFDTSIGFTTWANRPATTDAVLVSQLISLGAIPIAKTNVPQTMFSFECNNPLWGRTTNPYNSKYTCGGSSGGEAALLAMDGSAFGIGSDVGGSLRIPAAYCGVYGLKPSFGRVSKAGAQSANPAFEGIKSVTGPMARNVNDLELFCQAIFGLQDETHSDYTFVPMPYRRPDLPKRLKFGYYTADGFAKASPAAARAVMETVEALKAQDHECIEIEIPDVSDSLEIYLALVSADGYKRMTSPIGPDPMEPSLFLPVYGSRIPVQAMPQIPHGGSTTVNSLVVITHVDAHKDQITEAWTSPNSSKRSVLMEQRLYTAANPMYNPIEMDCMPVSVQIVGKKWEDEKVVAMMTIVDDILGPNRGFGPRGFVNHVTS</sequence>
<dbReference type="Gene3D" id="3.90.1300.10">
    <property type="entry name" value="Amidase signature (AS) domain"/>
    <property type="match status" value="1"/>
</dbReference>
<dbReference type="InterPro" id="IPR023631">
    <property type="entry name" value="Amidase_dom"/>
</dbReference>
<evidence type="ECO:0000256" key="2">
    <source>
        <dbReference type="ARBA" id="ARBA00004225"/>
    </source>
</evidence>
<dbReference type="GO" id="GO:0031966">
    <property type="term" value="C:mitochondrial membrane"/>
    <property type="evidence" value="ECO:0007669"/>
    <property type="project" value="UniProtKB-SubCell"/>
</dbReference>
<dbReference type="PROSITE" id="PS50920">
    <property type="entry name" value="SOLCAR"/>
    <property type="match status" value="3"/>
</dbReference>
<dbReference type="InterPro" id="IPR020556">
    <property type="entry name" value="Amidase_CS"/>
</dbReference>
<dbReference type="InterPro" id="IPR036928">
    <property type="entry name" value="AS_sf"/>
</dbReference>
<dbReference type="InterPro" id="IPR023395">
    <property type="entry name" value="MCP_dom_sf"/>
</dbReference>
<proteinExistence type="inferred from homology"/>
<reference evidence="16 17" key="1">
    <citation type="submission" date="2016-08" db="EMBL/GenBank/DDBJ databases">
        <authorList>
            <consortium name="Lentinula edodes genome sequencing consortium"/>
            <person name="Sakamoto Y."/>
            <person name="Nakade K."/>
            <person name="Sato S."/>
            <person name="Yoshida Y."/>
            <person name="Miyazaki K."/>
            <person name="Natsume S."/>
            <person name="Konno N."/>
        </authorList>
    </citation>
    <scope>NUCLEOTIDE SEQUENCE [LARGE SCALE GENOMIC DNA]</scope>
    <source>
        <strain evidence="16 17">NBRC 111202</strain>
    </source>
</reference>
<dbReference type="EC" id="3.5.1.4" evidence="4"/>
<evidence type="ECO:0000256" key="12">
    <source>
        <dbReference type="PROSITE-ProRule" id="PRU00282"/>
    </source>
</evidence>
<evidence type="ECO:0000256" key="10">
    <source>
        <dbReference type="ARBA" id="ARBA00023128"/>
    </source>
</evidence>
<organism evidence="16 17">
    <name type="scientific">Lentinula edodes</name>
    <name type="common">Shiitake mushroom</name>
    <name type="synonym">Lentinus edodes</name>
    <dbReference type="NCBI Taxonomy" id="5353"/>
    <lineage>
        <taxon>Eukaryota</taxon>
        <taxon>Fungi</taxon>
        <taxon>Dikarya</taxon>
        <taxon>Basidiomycota</taxon>
        <taxon>Agaricomycotina</taxon>
        <taxon>Agaricomycetes</taxon>
        <taxon>Agaricomycetidae</taxon>
        <taxon>Agaricales</taxon>
        <taxon>Marasmiineae</taxon>
        <taxon>Omphalotaceae</taxon>
        <taxon>Lentinula</taxon>
    </lineage>
</organism>
<dbReference type="PROSITE" id="PS00571">
    <property type="entry name" value="AMIDASES"/>
    <property type="match status" value="1"/>
</dbReference>
<feature type="region of interest" description="Disordered" evidence="13">
    <location>
        <begin position="273"/>
        <end position="292"/>
    </location>
</feature>
<feature type="repeat" description="Solcar" evidence="12">
    <location>
        <begin position="234"/>
        <end position="339"/>
    </location>
</feature>
<dbReference type="GO" id="GO:0055085">
    <property type="term" value="P:transmembrane transport"/>
    <property type="evidence" value="ECO:0007669"/>
    <property type="project" value="InterPro"/>
</dbReference>